<dbReference type="InterPro" id="IPR050413">
    <property type="entry name" value="TCR_beta_variable"/>
</dbReference>
<dbReference type="Proteomes" id="UP000319801">
    <property type="component" value="Unassembled WGS sequence"/>
</dbReference>
<evidence type="ECO:0000313" key="5">
    <source>
        <dbReference type="EMBL" id="TSM77396.1"/>
    </source>
</evidence>
<dbReference type="GO" id="GO:0007166">
    <property type="term" value="P:cell surface receptor signaling pathway"/>
    <property type="evidence" value="ECO:0007669"/>
    <property type="project" value="TreeGrafter"/>
</dbReference>
<dbReference type="PANTHER" id="PTHR23268:SF28">
    <property type="entry name" value="T CELL RECEPTOR BETA VARIABLE 19"/>
    <property type="match status" value="1"/>
</dbReference>
<dbReference type="SUPFAM" id="SSF48726">
    <property type="entry name" value="Immunoglobulin"/>
    <property type="match status" value="1"/>
</dbReference>
<accession>A0A556U553</accession>
<dbReference type="InterPro" id="IPR007110">
    <property type="entry name" value="Ig-like_dom"/>
</dbReference>
<feature type="chain" id="PRO_5021782830" description="Ig-like domain-containing protein" evidence="3">
    <location>
        <begin position="24"/>
        <end position="151"/>
    </location>
</feature>
<dbReference type="InterPro" id="IPR036179">
    <property type="entry name" value="Ig-like_dom_sf"/>
</dbReference>
<feature type="domain" description="Ig-like" evidence="4">
    <location>
        <begin position="26"/>
        <end position="119"/>
    </location>
</feature>
<evidence type="ECO:0000313" key="6">
    <source>
        <dbReference type="Proteomes" id="UP000319801"/>
    </source>
</evidence>
<evidence type="ECO:0000256" key="1">
    <source>
        <dbReference type="ARBA" id="ARBA00022729"/>
    </source>
</evidence>
<dbReference type="GO" id="GO:0002376">
    <property type="term" value="P:immune system process"/>
    <property type="evidence" value="ECO:0007669"/>
    <property type="project" value="UniProtKB-KW"/>
</dbReference>
<gene>
    <name evidence="5" type="ORF">Baya_6146</name>
</gene>
<keyword evidence="1 3" id="KW-0732">Signal</keyword>
<dbReference type="CDD" id="cd00099">
    <property type="entry name" value="IgV"/>
    <property type="match status" value="1"/>
</dbReference>
<dbReference type="GO" id="GO:0005886">
    <property type="term" value="C:plasma membrane"/>
    <property type="evidence" value="ECO:0007669"/>
    <property type="project" value="TreeGrafter"/>
</dbReference>
<dbReference type="EMBL" id="VCAZ01000049">
    <property type="protein sequence ID" value="TSM77396.1"/>
    <property type="molecule type" value="Genomic_DNA"/>
</dbReference>
<name>A0A556U553_BAGYA</name>
<comment type="caution">
    <text evidence="5">The sequence shown here is derived from an EMBL/GenBank/DDBJ whole genome shotgun (WGS) entry which is preliminary data.</text>
</comment>
<evidence type="ECO:0000256" key="3">
    <source>
        <dbReference type="SAM" id="SignalP"/>
    </source>
</evidence>
<evidence type="ECO:0000256" key="2">
    <source>
        <dbReference type="ARBA" id="ARBA00022859"/>
    </source>
</evidence>
<dbReference type="AlphaFoldDB" id="A0A556U553"/>
<dbReference type="SMART" id="SM00409">
    <property type="entry name" value="IG"/>
    <property type="match status" value="1"/>
</dbReference>
<keyword evidence="2" id="KW-0391">Immunity</keyword>
<dbReference type="InterPro" id="IPR013783">
    <property type="entry name" value="Ig-like_fold"/>
</dbReference>
<proteinExistence type="predicted"/>
<reference evidence="5 6" key="1">
    <citation type="journal article" date="2019" name="Genome Biol. Evol.">
        <title>Whole-Genome Sequencing of the Giant Devil Catfish, Bagarius yarrelli.</title>
        <authorList>
            <person name="Jiang W."/>
            <person name="Lv Y."/>
            <person name="Cheng L."/>
            <person name="Yang K."/>
            <person name="Chao B."/>
            <person name="Wang X."/>
            <person name="Li Y."/>
            <person name="Pan X."/>
            <person name="You X."/>
            <person name="Zhang Y."/>
            <person name="Yang J."/>
            <person name="Li J."/>
            <person name="Zhang X."/>
            <person name="Liu S."/>
            <person name="Sun C."/>
            <person name="Yang J."/>
            <person name="Shi Q."/>
        </authorList>
    </citation>
    <scope>NUCLEOTIDE SEQUENCE [LARGE SCALE GENOMIC DNA]</scope>
    <source>
        <strain evidence="5">JWS20170419001</strain>
        <tissue evidence="5">Muscle</tissue>
    </source>
</reference>
<feature type="signal peptide" evidence="3">
    <location>
        <begin position="1"/>
        <end position="23"/>
    </location>
</feature>
<dbReference type="InterPro" id="IPR003599">
    <property type="entry name" value="Ig_sub"/>
</dbReference>
<dbReference type="SMART" id="SM00406">
    <property type="entry name" value="IGv"/>
    <property type="match status" value="1"/>
</dbReference>
<protein>
    <recommendedName>
        <fullName evidence="4">Ig-like domain-containing protein</fullName>
    </recommendedName>
</protein>
<sequence>MTFNMIQAASVIWVLIMCRKGFSQSDRVNQNPPDLFGNPKQSVIIQCQHSVPNYNQINWYRQSQDLRLTFIGFQMGKSSSQVENDFKPKVEIAGDGNKNVSLMIKNLLASDSEVYFCAAYYTVLQICFVLYKNLGVNILNTSLSPASVACN</sequence>
<dbReference type="InterPro" id="IPR013106">
    <property type="entry name" value="Ig_V-set"/>
</dbReference>
<evidence type="ECO:0000259" key="4">
    <source>
        <dbReference type="PROSITE" id="PS50835"/>
    </source>
</evidence>
<dbReference type="Gene3D" id="2.60.40.10">
    <property type="entry name" value="Immunoglobulins"/>
    <property type="match status" value="1"/>
</dbReference>
<dbReference type="Pfam" id="PF07686">
    <property type="entry name" value="V-set"/>
    <property type="match status" value="1"/>
</dbReference>
<dbReference type="PANTHER" id="PTHR23268">
    <property type="entry name" value="T-CELL RECEPTOR BETA CHAIN"/>
    <property type="match status" value="1"/>
</dbReference>
<dbReference type="OrthoDB" id="9049585at2759"/>
<keyword evidence="6" id="KW-1185">Reference proteome</keyword>
<dbReference type="PROSITE" id="PS50835">
    <property type="entry name" value="IG_LIKE"/>
    <property type="match status" value="1"/>
</dbReference>
<organism evidence="5 6">
    <name type="scientific">Bagarius yarrelli</name>
    <name type="common">Goonch</name>
    <name type="synonym">Bagrus yarrelli</name>
    <dbReference type="NCBI Taxonomy" id="175774"/>
    <lineage>
        <taxon>Eukaryota</taxon>
        <taxon>Metazoa</taxon>
        <taxon>Chordata</taxon>
        <taxon>Craniata</taxon>
        <taxon>Vertebrata</taxon>
        <taxon>Euteleostomi</taxon>
        <taxon>Actinopterygii</taxon>
        <taxon>Neopterygii</taxon>
        <taxon>Teleostei</taxon>
        <taxon>Ostariophysi</taxon>
        <taxon>Siluriformes</taxon>
        <taxon>Sisoridae</taxon>
        <taxon>Sisorinae</taxon>
        <taxon>Bagarius</taxon>
    </lineage>
</organism>